<gene>
    <name evidence="2" type="ORF">B0T16DRAFT_410796</name>
</gene>
<reference evidence="2" key="1">
    <citation type="submission" date="2023-06" db="EMBL/GenBank/DDBJ databases">
        <title>Genome-scale phylogeny and comparative genomics of the fungal order Sordariales.</title>
        <authorList>
            <consortium name="Lawrence Berkeley National Laboratory"/>
            <person name="Hensen N."/>
            <person name="Bonometti L."/>
            <person name="Westerberg I."/>
            <person name="Brannstrom I.O."/>
            <person name="Guillou S."/>
            <person name="Cros-Aarteil S."/>
            <person name="Calhoun S."/>
            <person name="Haridas S."/>
            <person name="Kuo A."/>
            <person name="Mondo S."/>
            <person name="Pangilinan J."/>
            <person name="Riley R."/>
            <person name="Labutti K."/>
            <person name="Andreopoulos B."/>
            <person name="Lipzen A."/>
            <person name="Chen C."/>
            <person name="Yanf M."/>
            <person name="Daum C."/>
            <person name="Ng V."/>
            <person name="Clum A."/>
            <person name="Steindorff A."/>
            <person name="Ohm R."/>
            <person name="Martin F."/>
            <person name="Silar P."/>
            <person name="Natvig D."/>
            <person name="Lalanne C."/>
            <person name="Gautier V."/>
            <person name="Ament-Velasquez S.L."/>
            <person name="Kruys A."/>
            <person name="Hutchinson M.I."/>
            <person name="Powell A.J."/>
            <person name="Barry K."/>
            <person name="Miller A.N."/>
            <person name="Grigoriev I.V."/>
            <person name="Debuchy R."/>
            <person name="Gladieux P."/>
            <person name="Thoren M.H."/>
            <person name="Johannesson H."/>
        </authorList>
    </citation>
    <scope>NUCLEOTIDE SEQUENCE</scope>
    <source>
        <strain evidence="2">SMH2532-1</strain>
    </source>
</reference>
<feature type="region of interest" description="Disordered" evidence="1">
    <location>
        <begin position="1"/>
        <end position="30"/>
    </location>
</feature>
<sequence>MATTAPLNCPVVGTTNSTLPPSHPDVDLSKPGQVCPVVGAKTEHHHNLHQHPSVPIPANRAPTDASACPFVTTKLVNEPKSKQMDDEVCPVVGTATTILPPDHPATEGKADDAECPITKAKVGHHKGKLHGHPDVSHASSDAVCPVAGVKASA</sequence>
<proteinExistence type="predicted"/>
<evidence type="ECO:0000313" key="3">
    <source>
        <dbReference type="Proteomes" id="UP001174936"/>
    </source>
</evidence>
<name>A0AA39YC11_9PEZI</name>
<accession>A0AA39YC11</accession>
<dbReference type="Proteomes" id="UP001174936">
    <property type="component" value="Unassembled WGS sequence"/>
</dbReference>
<keyword evidence="3" id="KW-1185">Reference proteome</keyword>
<comment type="caution">
    <text evidence="2">The sequence shown here is derived from an EMBL/GenBank/DDBJ whole genome shotgun (WGS) entry which is preliminary data.</text>
</comment>
<organism evidence="2 3">
    <name type="scientific">Cercophora newfieldiana</name>
    <dbReference type="NCBI Taxonomy" id="92897"/>
    <lineage>
        <taxon>Eukaryota</taxon>
        <taxon>Fungi</taxon>
        <taxon>Dikarya</taxon>
        <taxon>Ascomycota</taxon>
        <taxon>Pezizomycotina</taxon>
        <taxon>Sordariomycetes</taxon>
        <taxon>Sordariomycetidae</taxon>
        <taxon>Sordariales</taxon>
        <taxon>Lasiosphaeriaceae</taxon>
        <taxon>Cercophora</taxon>
    </lineage>
</organism>
<protein>
    <submittedName>
        <fullName evidence="2">Uncharacterized protein</fullName>
    </submittedName>
</protein>
<dbReference type="AlphaFoldDB" id="A0AA39YC11"/>
<evidence type="ECO:0000256" key="1">
    <source>
        <dbReference type="SAM" id="MobiDB-lite"/>
    </source>
</evidence>
<evidence type="ECO:0000313" key="2">
    <source>
        <dbReference type="EMBL" id="KAK0649858.1"/>
    </source>
</evidence>
<dbReference type="EMBL" id="JAULSV010000003">
    <property type="protein sequence ID" value="KAK0649858.1"/>
    <property type="molecule type" value="Genomic_DNA"/>
</dbReference>